<proteinExistence type="predicted"/>
<organism evidence="2 3">
    <name type="scientific">Flavobacterium endophyticum</name>
    <dbReference type="NCBI Taxonomy" id="1540163"/>
    <lineage>
        <taxon>Bacteria</taxon>
        <taxon>Pseudomonadati</taxon>
        <taxon>Bacteroidota</taxon>
        <taxon>Flavobacteriia</taxon>
        <taxon>Flavobacteriales</taxon>
        <taxon>Flavobacteriaceae</taxon>
        <taxon>Flavobacterium</taxon>
    </lineage>
</organism>
<feature type="transmembrane region" description="Helical" evidence="1">
    <location>
        <begin position="7"/>
        <end position="29"/>
    </location>
</feature>
<dbReference type="InterPro" id="IPR021529">
    <property type="entry name" value="DUF2798"/>
</dbReference>
<accession>A0A495MCV8</accession>
<reference evidence="2 3" key="1">
    <citation type="submission" date="2018-10" db="EMBL/GenBank/DDBJ databases">
        <title>Genomic Encyclopedia of Archaeal and Bacterial Type Strains, Phase II (KMG-II): from individual species to whole genera.</title>
        <authorList>
            <person name="Goeker M."/>
        </authorList>
    </citation>
    <scope>NUCLEOTIDE SEQUENCE [LARGE SCALE GENOMIC DNA]</scope>
    <source>
        <strain evidence="2 3">DSM 29537</strain>
    </source>
</reference>
<sequence>MKKKKIAFAMIMGIVTTCIISFLLISINVGFTENFFTIWIKSWMLAYVIAIPAILLIAPKIEQLVETLFKESIPADTKTKNK</sequence>
<keyword evidence="1" id="KW-0472">Membrane</keyword>
<dbReference type="Pfam" id="PF11391">
    <property type="entry name" value="DUF2798"/>
    <property type="match status" value="1"/>
</dbReference>
<dbReference type="EMBL" id="RBLC01000002">
    <property type="protein sequence ID" value="RKS23200.1"/>
    <property type="molecule type" value="Genomic_DNA"/>
</dbReference>
<gene>
    <name evidence="2" type="ORF">CLV94_2105</name>
</gene>
<evidence type="ECO:0000313" key="2">
    <source>
        <dbReference type="EMBL" id="RKS23200.1"/>
    </source>
</evidence>
<keyword evidence="1" id="KW-1133">Transmembrane helix</keyword>
<evidence type="ECO:0000256" key="1">
    <source>
        <dbReference type="SAM" id="Phobius"/>
    </source>
</evidence>
<comment type="caution">
    <text evidence="2">The sequence shown here is derived from an EMBL/GenBank/DDBJ whole genome shotgun (WGS) entry which is preliminary data.</text>
</comment>
<keyword evidence="1" id="KW-0812">Transmembrane</keyword>
<feature type="transmembrane region" description="Helical" evidence="1">
    <location>
        <begin position="35"/>
        <end position="58"/>
    </location>
</feature>
<evidence type="ECO:0000313" key="3">
    <source>
        <dbReference type="Proteomes" id="UP000277579"/>
    </source>
</evidence>
<name>A0A495MCV8_9FLAO</name>
<dbReference type="Proteomes" id="UP000277579">
    <property type="component" value="Unassembled WGS sequence"/>
</dbReference>
<protein>
    <submittedName>
        <fullName evidence="2">Uncharacterized protein DUF2798</fullName>
    </submittedName>
</protein>
<dbReference type="RefSeq" id="WP_211331192.1">
    <property type="nucleotide sequence ID" value="NZ_RBLC01000002.1"/>
</dbReference>
<dbReference type="AlphaFoldDB" id="A0A495MCV8"/>
<keyword evidence="3" id="KW-1185">Reference proteome</keyword>